<dbReference type="AlphaFoldDB" id="A0A0L0EYD9"/>
<evidence type="ECO:0000313" key="3">
    <source>
        <dbReference type="EMBL" id="KNC68833.1"/>
    </source>
</evidence>
<dbReference type="Proteomes" id="UP000036850">
    <property type="component" value="Unassembled WGS sequence"/>
</dbReference>
<dbReference type="PANTHER" id="PTHR43569">
    <property type="entry name" value="AMIDOHYDROLASE"/>
    <property type="match status" value="1"/>
</dbReference>
<dbReference type="GO" id="GO:0016787">
    <property type="term" value="F:hydrolase activity"/>
    <property type="evidence" value="ECO:0007669"/>
    <property type="project" value="InterPro"/>
</dbReference>
<evidence type="ECO:0000259" key="2">
    <source>
        <dbReference type="Pfam" id="PF04909"/>
    </source>
</evidence>
<evidence type="ECO:0000313" key="4">
    <source>
        <dbReference type="Proteomes" id="UP000036850"/>
    </source>
</evidence>
<sequence length="280" mass="32271">MNKIIDPHLHFFSLQQGQYHWLKHSPPPWPNLDLIRQDHLPEALFNLSGFSLEGCVHIEAGFDNDQPRRELDWLAEILPAPRYKAVSYAQIDAPAKHFRTQLDALKHPNLVAIRDITEGQDALRLLNPQVADNLAYLSECGLHFEAQFELTRQDVAQRLYDIAHQLPQLRIVLNHSGLVGQGDDWQDNAKRLSQLPHCAIKFSGHELLNQSLPLQAQLDSLLALFGHERVMFASNHPVCLIQHSYEALWQRYQALCQHDEQLWHQLSYANAKYWYGFNGS</sequence>
<dbReference type="PATRIC" id="fig|43658.6.peg.2071"/>
<comment type="similarity">
    <text evidence="1">Belongs to the metallo-dependent hydrolases superfamily.</text>
</comment>
<dbReference type="EMBL" id="LFZX01000009">
    <property type="protein sequence ID" value="KNC68833.1"/>
    <property type="molecule type" value="Genomic_DNA"/>
</dbReference>
<dbReference type="InterPro" id="IPR006680">
    <property type="entry name" value="Amidohydro-rel"/>
</dbReference>
<dbReference type="InterPro" id="IPR032466">
    <property type="entry name" value="Metal_Hydrolase"/>
</dbReference>
<accession>A0A0L0EYD9</accession>
<organism evidence="3 4">
    <name type="scientific">Pseudoalteromonas rubra</name>
    <dbReference type="NCBI Taxonomy" id="43658"/>
    <lineage>
        <taxon>Bacteria</taxon>
        <taxon>Pseudomonadati</taxon>
        <taxon>Pseudomonadota</taxon>
        <taxon>Gammaproteobacteria</taxon>
        <taxon>Alteromonadales</taxon>
        <taxon>Pseudoalteromonadaceae</taxon>
        <taxon>Pseudoalteromonas</taxon>
    </lineage>
</organism>
<gene>
    <name evidence="3" type="ORF">AC626_02420</name>
</gene>
<proteinExistence type="inferred from homology"/>
<dbReference type="OrthoDB" id="9787654at2"/>
<protein>
    <recommendedName>
        <fullName evidence="2">Amidohydrolase-related domain-containing protein</fullName>
    </recommendedName>
</protein>
<name>A0A0L0EYD9_9GAMM</name>
<dbReference type="SUPFAM" id="SSF51556">
    <property type="entry name" value="Metallo-dependent hydrolases"/>
    <property type="match status" value="1"/>
</dbReference>
<dbReference type="Gene3D" id="3.20.20.140">
    <property type="entry name" value="Metal-dependent hydrolases"/>
    <property type="match status" value="1"/>
</dbReference>
<dbReference type="PANTHER" id="PTHR43569:SF2">
    <property type="entry name" value="AMIDOHYDROLASE-RELATED DOMAIN-CONTAINING PROTEIN"/>
    <property type="match status" value="1"/>
</dbReference>
<dbReference type="InterPro" id="IPR052350">
    <property type="entry name" value="Metallo-dep_Lactonases"/>
</dbReference>
<dbReference type="Pfam" id="PF04909">
    <property type="entry name" value="Amidohydro_2"/>
    <property type="match status" value="1"/>
</dbReference>
<comment type="caution">
    <text evidence="3">The sequence shown here is derived from an EMBL/GenBank/DDBJ whole genome shotgun (WGS) entry which is preliminary data.</text>
</comment>
<evidence type="ECO:0000256" key="1">
    <source>
        <dbReference type="ARBA" id="ARBA00038310"/>
    </source>
</evidence>
<reference evidence="4" key="1">
    <citation type="submission" date="2015-07" db="EMBL/GenBank/DDBJ databases">
        <title>Draft genome sequence of a Pseudoalteromonas rubra strain, OCN096, isolated from Kaneohe Bay, Oahu, Hawaii.</title>
        <authorList>
            <person name="Beurmann S."/>
            <person name="Ushijima B."/>
            <person name="Belcaid M."/>
            <person name="Callahan S.M."/>
            <person name="Aeby G.S."/>
        </authorList>
    </citation>
    <scope>NUCLEOTIDE SEQUENCE [LARGE SCALE GENOMIC DNA]</scope>
    <source>
        <strain evidence="4">OCN096</strain>
    </source>
</reference>
<feature type="domain" description="Amidohydrolase-related" evidence="2">
    <location>
        <begin position="5"/>
        <end position="277"/>
    </location>
</feature>